<accession>A0A3E1Y4F5</accession>
<dbReference type="RefSeq" id="WP_116978197.1">
    <property type="nucleotide sequence ID" value="NZ_QPMM01000013.1"/>
</dbReference>
<reference evidence="2 3" key="1">
    <citation type="submission" date="2018-07" db="EMBL/GenBank/DDBJ databases">
        <title>Chitinophaga K2CV101002-2 sp. nov., isolated from a monsoon evergreen broad-leaved forest soil.</title>
        <authorList>
            <person name="Lv Y."/>
        </authorList>
    </citation>
    <scope>NUCLEOTIDE SEQUENCE [LARGE SCALE GENOMIC DNA]</scope>
    <source>
        <strain evidence="2 3">GDMCC 1.1288</strain>
    </source>
</reference>
<dbReference type="InterPro" id="IPR029033">
    <property type="entry name" value="His_PPase_superfam"/>
</dbReference>
<evidence type="ECO:0008006" key="4">
    <source>
        <dbReference type="Google" id="ProtNLM"/>
    </source>
</evidence>
<dbReference type="Gene3D" id="3.40.50.1240">
    <property type="entry name" value="Phosphoglycerate mutase-like"/>
    <property type="match status" value="1"/>
</dbReference>
<dbReference type="SUPFAM" id="SSF53254">
    <property type="entry name" value="Phosphoglycerate mutase-like"/>
    <property type="match status" value="1"/>
</dbReference>
<name>A0A3E1Y4F5_9BACT</name>
<dbReference type="OrthoDB" id="666981at2"/>
<feature type="chain" id="PRO_5017615853" description="Broad specificity phosphatase PhoE" evidence="1">
    <location>
        <begin position="21"/>
        <end position="177"/>
    </location>
</feature>
<organism evidence="2 3">
    <name type="scientific">Chitinophaga silvatica</name>
    <dbReference type="NCBI Taxonomy" id="2282649"/>
    <lineage>
        <taxon>Bacteria</taxon>
        <taxon>Pseudomonadati</taxon>
        <taxon>Bacteroidota</taxon>
        <taxon>Chitinophagia</taxon>
        <taxon>Chitinophagales</taxon>
        <taxon>Chitinophagaceae</taxon>
        <taxon>Chitinophaga</taxon>
    </lineage>
</organism>
<sequence>MLKTLMMAVLFAAGTLVAKADPEETTIIFVNSAETESSPSSDPGLSTNGQDQAKSLVDVLEGMEIANIYTTYANRSVATVTPLAEHRKQKLEYFRLNGDQELTASILKDMINRNKGKTIVICSDPELVASLIREAGVKGKDAKSLHDKGCGKALLVKVNKGKPAVAQTLNMNSQKKV</sequence>
<dbReference type="AlphaFoldDB" id="A0A3E1Y4F5"/>
<proteinExistence type="predicted"/>
<dbReference type="Proteomes" id="UP000260644">
    <property type="component" value="Unassembled WGS sequence"/>
</dbReference>
<dbReference type="Pfam" id="PF00300">
    <property type="entry name" value="His_Phos_1"/>
    <property type="match status" value="1"/>
</dbReference>
<evidence type="ECO:0000256" key="1">
    <source>
        <dbReference type="SAM" id="SignalP"/>
    </source>
</evidence>
<dbReference type="EMBL" id="QPMM01000013">
    <property type="protein sequence ID" value="RFS19543.1"/>
    <property type="molecule type" value="Genomic_DNA"/>
</dbReference>
<evidence type="ECO:0000313" key="2">
    <source>
        <dbReference type="EMBL" id="RFS19543.1"/>
    </source>
</evidence>
<protein>
    <recommendedName>
        <fullName evidence="4">Broad specificity phosphatase PhoE</fullName>
    </recommendedName>
</protein>
<gene>
    <name evidence="2" type="ORF">DVR12_23215</name>
</gene>
<feature type="signal peptide" evidence="1">
    <location>
        <begin position="1"/>
        <end position="20"/>
    </location>
</feature>
<keyword evidence="3" id="KW-1185">Reference proteome</keyword>
<comment type="caution">
    <text evidence="2">The sequence shown here is derived from an EMBL/GenBank/DDBJ whole genome shotgun (WGS) entry which is preliminary data.</text>
</comment>
<evidence type="ECO:0000313" key="3">
    <source>
        <dbReference type="Proteomes" id="UP000260644"/>
    </source>
</evidence>
<dbReference type="InterPro" id="IPR013078">
    <property type="entry name" value="His_Pase_superF_clade-1"/>
</dbReference>
<keyword evidence="1" id="KW-0732">Signal</keyword>